<organism evidence="1 2">
    <name type="scientific">Ambispora leptoticha</name>
    <dbReference type="NCBI Taxonomy" id="144679"/>
    <lineage>
        <taxon>Eukaryota</taxon>
        <taxon>Fungi</taxon>
        <taxon>Fungi incertae sedis</taxon>
        <taxon>Mucoromycota</taxon>
        <taxon>Glomeromycotina</taxon>
        <taxon>Glomeromycetes</taxon>
        <taxon>Archaeosporales</taxon>
        <taxon>Ambisporaceae</taxon>
        <taxon>Ambispora</taxon>
    </lineage>
</organism>
<dbReference type="EMBL" id="CAJVPS010039006">
    <property type="protein sequence ID" value="CAG8748072.1"/>
    <property type="molecule type" value="Genomic_DNA"/>
</dbReference>
<feature type="non-terminal residue" evidence="1">
    <location>
        <position position="1"/>
    </location>
</feature>
<keyword evidence="2" id="KW-1185">Reference proteome</keyword>
<accession>A0A9N9ISC8</accession>
<protein>
    <submittedName>
        <fullName evidence="1">1248_t:CDS:1</fullName>
    </submittedName>
</protein>
<comment type="caution">
    <text evidence="1">The sequence shown here is derived from an EMBL/GenBank/DDBJ whole genome shotgun (WGS) entry which is preliminary data.</text>
</comment>
<name>A0A9N9ISC8_9GLOM</name>
<proteinExistence type="predicted"/>
<dbReference type="Proteomes" id="UP000789508">
    <property type="component" value="Unassembled WGS sequence"/>
</dbReference>
<reference evidence="1" key="1">
    <citation type="submission" date="2021-06" db="EMBL/GenBank/DDBJ databases">
        <authorList>
            <person name="Kallberg Y."/>
            <person name="Tangrot J."/>
            <person name="Rosling A."/>
        </authorList>
    </citation>
    <scope>NUCLEOTIDE SEQUENCE</scope>
    <source>
        <strain evidence="1">FL130A</strain>
    </source>
</reference>
<evidence type="ECO:0000313" key="2">
    <source>
        <dbReference type="Proteomes" id="UP000789508"/>
    </source>
</evidence>
<sequence>DNITLDDLNSGLNKLSFGDTSSDSCNSEDNPFEPFNLEYDSFDVYRSQEEREDRINTQFYSD</sequence>
<dbReference type="AlphaFoldDB" id="A0A9N9ISC8"/>
<gene>
    <name evidence="1" type="ORF">ALEPTO_LOCUS13196</name>
</gene>
<feature type="non-terminal residue" evidence="1">
    <location>
        <position position="62"/>
    </location>
</feature>
<evidence type="ECO:0000313" key="1">
    <source>
        <dbReference type="EMBL" id="CAG8748072.1"/>
    </source>
</evidence>